<dbReference type="Gene3D" id="3.30.1330.60">
    <property type="entry name" value="OmpA-like domain"/>
    <property type="match status" value="1"/>
</dbReference>
<dbReference type="SUPFAM" id="SSF103088">
    <property type="entry name" value="OmpA-like"/>
    <property type="match status" value="1"/>
</dbReference>
<sequence>MHGFGPASPVATNATVAGRAQNRRIEINTNGVEIRALDQ</sequence>
<dbReference type="InterPro" id="IPR036737">
    <property type="entry name" value="OmpA-like_sf"/>
</dbReference>
<dbReference type="PATRIC" id="fig|758793.3.peg.2344"/>
<evidence type="ECO:0000256" key="1">
    <source>
        <dbReference type="PROSITE-ProRule" id="PRU00473"/>
    </source>
</evidence>
<dbReference type="AlphaFoldDB" id="R4WIH4"/>
<evidence type="ECO:0000259" key="2">
    <source>
        <dbReference type="PROSITE" id="PS51123"/>
    </source>
</evidence>
<name>R4WIH4_9BURK</name>
<proteinExistence type="predicted"/>
<keyword evidence="1" id="KW-0472">Membrane</keyword>
<reference evidence="3 4" key="2">
    <citation type="journal article" date="2018" name="Int. J. Syst. Evol. Microbiol.">
        <title>Burkholderia insecticola sp. nov., a gut symbiotic bacterium of the bean bug Riptortus pedestris.</title>
        <authorList>
            <person name="Takeshita K."/>
            <person name="Tamaki H."/>
            <person name="Ohbayashi T."/>
            <person name="Meng X.-Y."/>
            <person name="Sone T."/>
            <person name="Mitani Y."/>
            <person name="Peeters C."/>
            <person name="Kikuchi Y."/>
            <person name="Vandamme P."/>
        </authorList>
    </citation>
    <scope>NUCLEOTIDE SEQUENCE [LARGE SCALE GENOMIC DNA]</scope>
    <source>
        <strain evidence="3">RPE64</strain>
    </source>
</reference>
<accession>R4WIH4</accession>
<organism evidence="3 4">
    <name type="scientific">Caballeronia insecticola</name>
    <dbReference type="NCBI Taxonomy" id="758793"/>
    <lineage>
        <taxon>Bacteria</taxon>
        <taxon>Pseudomonadati</taxon>
        <taxon>Pseudomonadota</taxon>
        <taxon>Betaproteobacteria</taxon>
        <taxon>Burkholderiales</taxon>
        <taxon>Burkholderiaceae</taxon>
        <taxon>Caballeronia</taxon>
    </lineage>
</organism>
<dbReference type="Proteomes" id="UP000013966">
    <property type="component" value="Chromosome 1"/>
</dbReference>
<gene>
    <name evidence="3" type="ORF">BRPE64_ACDS23400</name>
</gene>
<dbReference type="HOGENOM" id="CLU_3306022_0_0_4"/>
<dbReference type="KEGG" id="buo:BRPE64_ACDS23400"/>
<dbReference type="InterPro" id="IPR006665">
    <property type="entry name" value="OmpA-like"/>
</dbReference>
<keyword evidence="4" id="KW-1185">Reference proteome</keyword>
<reference evidence="3 4" key="1">
    <citation type="journal article" date="2013" name="Genome Announc.">
        <title>Complete Genome Sequence of Burkholderia sp. Strain RPE64, Bacterial Symbiont of the Bean Bug Riptortus pedestris.</title>
        <authorList>
            <person name="Shibata T.F."/>
            <person name="Maeda T."/>
            <person name="Nikoh N."/>
            <person name="Yamaguchi K."/>
            <person name="Oshima K."/>
            <person name="Hattori M."/>
            <person name="Nishiyama T."/>
            <person name="Hasebe M."/>
            <person name="Fukatsu T."/>
            <person name="Kikuchi Y."/>
            <person name="Shigenobu S."/>
        </authorList>
    </citation>
    <scope>NUCLEOTIDE SEQUENCE [LARGE SCALE GENOMIC DNA]</scope>
</reference>
<dbReference type="EMBL" id="AP013058">
    <property type="protein sequence ID" value="BAN24094.1"/>
    <property type="molecule type" value="Genomic_DNA"/>
</dbReference>
<evidence type="ECO:0000313" key="3">
    <source>
        <dbReference type="EMBL" id="BAN24094.1"/>
    </source>
</evidence>
<dbReference type="PROSITE" id="PS51123">
    <property type="entry name" value="OMPA_2"/>
    <property type="match status" value="1"/>
</dbReference>
<dbReference type="GO" id="GO:0016020">
    <property type="term" value="C:membrane"/>
    <property type="evidence" value="ECO:0007669"/>
    <property type="project" value="UniProtKB-UniRule"/>
</dbReference>
<feature type="domain" description="OmpA-like" evidence="2">
    <location>
        <begin position="1"/>
        <end position="33"/>
    </location>
</feature>
<evidence type="ECO:0000313" key="4">
    <source>
        <dbReference type="Proteomes" id="UP000013966"/>
    </source>
</evidence>
<protein>
    <submittedName>
        <fullName evidence="3">Putative OmpA family outer membrane protein</fullName>
    </submittedName>
</protein>